<reference evidence="2" key="1">
    <citation type="submission" date="2025-08" db="UniProtKB">
        <authorList>
            <consortium name="Ensembl"/>
        </authorList>
    </citation>
    <scope>IDENTIFICATION</scope>
</reference>
<accession>A0A8C7FBF6</accession>
<keyword evidence="1" id="KW-0812">Transmembrane</keyword>
<evidence type="ECO:0000256" key="1">
    <source>
        <dbReference type="SAM" id="Phobius"/>
    </source>
</evidence>
<reference evidence="2" key="2">
    <citation type="submission" date="2025-09" db="UniProtKB">
        <authorList>
            <consortium name="Ensembl"/>
        </authorList>
    </citation>
    <scope>IDENTIFICATION</scope>
</reference>
<dbReference type="Proteomes" id="UP000694557">
    <property type="component" value="Unassembled WGS sequence"/>
</dbReference>
<keyword evidence="3" id="KW-1185">Reference proteome</keyword>
<sequence>KMLFYQILCTQLLILSEMCVGVIVAVGPPVKQGAALLLGLSITIATCQVHALHSRVTVLGTWIIIKSSWR</sequence>
<keyword evidence="1" id="KW-1133">Transmembrane helix</keyword>
<protein>
    <submittedName>
        <fullName evidence="2">Uncharacterized protein</fullName>
    </submittedName>
</protein>
<name>A0A8C7FBF6_ONCKI</name>
<proteinExistence type="predicted"/>
<dbReference type="Ensembl" id="ENSOKIT00005027099.1">
    <property type="protein sequence ID" value="ENSOKIP00005025609.1"/>
    <property type="gene ID" value="ENSOKIG00005011083.1"/>
</dbReference>
<evidence type="ECO:0000313" key="3">
    <source>
        <dbReference type="Proteomes" id="UP000694557"/>
    </source>
</evidence>
<organism evidence="2 3">
    <name type="scientific">Oncorhynchus kisutch</name>
    <name type="common">Coho salmon</name>
    <name type="synonym">Salmo kisutch</name>
    <dbReference type="NCBI Taxonomy" id="8019"/>
    <lineage>
        <taxon>Eukaryota</taxon>
        <taxon>Metazoa</taxon>
        <taxon>Chordata</taxon>
        <taxon>Craniata</taxon>
        <taxon>Vertebrata</taxon>
        <taxon>Euteleostomi</taxon>
        <taxon>Actinopterygii</taxon>
        <taxon>Neopterygii</taxon>
        <taxon>Teleostei</taxon>
        <taxon>Protacanthopterygii</taxon>
        <taxon>Salmoniformes</taxon>
        <taxon>Salmonidae</taxon>
        <taxon>Salmoninae</taxon>
        <taxon>Oncorhynchus</taxon>
    </lineage>
</organism>
<evidence type="ECO:0000313" key="2">
    <source>
        <dbReference type="Ensembl" id="ENSOKIP00005025609.1"/>
    </source>
</evidence>
<keyword evidence="1" id="KW-0472">Membrane</keyword>
<dbReference type="GeneTree" id="ENSGT01060000249944"/>
<feature type="transmembrane region" description="Helical" evidence="1">
    <location>
        <begin position="12"/>
        <end position="30"/>
    </location>
</feature>
<dbReference type="AlphaFoldDB" id="A0A8C7FBF6"/>
<feature type="transmembrane region" description="Helical" evidence="1">
    <location>
        <begin position="36"/>
        <end position="65"/>
    </location>
</feature>